<keyword evidence="2" id="KW-0472">Membrane</keyword>
<protein>
    <submittedName>
        <fullName evidence="3">Uncharacterized protein</fullName>
    </submittedName>
</protein>
<dbReference type="Proteomes" id="UP000559256">
    <property type="component" value="Unassembled WGS sequence"/>
</dbReference>
<feature type="region of interest" description="Disordered" evidence="1">
    <location>
        <begin position="34"/>
        <end position="53"/>
    </location>
</feature>
<feature type="transmembrane region" description="Helical" evidence="2">
    <location>
        <begin position="209"/>
        <end position="228"/>
    </location>
</feature>
<feature type="region of interest" description="Disordered" evidence="1">
    <location>
        <begin position="1"/>
        <end position="25"/>
    </location>
</feature>
<feature type="transmembrane region" description="Helical" evidence="2">
    <location>
        <begin position="146"/>
        <end position="166"/>
    </location>
</feature>
<dbReference type="OrthoDB" id="3265172at2759"/>
<keyword evidence="2" id="KW-0812">Transmembrane</keyword>
<feature type="compositionally biased region" description="Polar residues" evidence="1">
    <location>
        <begin position="37"/>
        <end position="46"/>
    </location>
</feature>
<name>A0A8H5GHR7_9AGAR</name>
<evidence type="ECO:0000256" key="1">
    <source>
        <dbReference type="SAM" id="MobiDB-lite"/>
    </source>
</evidence>
<gene>
    <name evidence="3" type="ORF">D9758_005442</name>
</gene>
<accession>A0A8H5GHR7</accession>
<dbReference type="EMBL" id="JAACJM010000028">
    <property type="protein sequence ID" value="KAF5365218.1"/>
    <property type="molecule type" value="Genomic_DNA"/>
</dbReference>
<evidence type="ECO:0000313" key="4">
    <source>
        <dbReference type="Proteomes" id="UP000559256"/>
    </source>
</evidence>
<evidence type="ECO:0000313" key="3">
    <source>
        <dbReference type="EMBL" id="KAF5365218.1"/>
    </source>
</evidence>
<organism evidence="3 4">
    <name type="scientific">Tetrapyrgos nigripes</name>
    <dbReference type="NCBI Taxonomy" id="182062"/>
    <lineage>
        <taxon>Eukaryota</taxon>
        <taxon>Fungi</taxon>
        <taxon>Dikarya</taxon>
        <taxon>Basidiomycota</taxon>
        <taxon>Agaricomycotina</taxon>
        <taxon>Agaricomycetes</taxon>
        <taxon>Agaricomycetidae</taxon>
        <taxon>Agaricales</taxon>
        <taxon>Marasmiineae</taxon>
        <taxon>Marasmiaceae</taxon>
        <taxon>Tetrapyrgos</taxon>
    </lineage>
</organism>
<proteinExistence type="predicted"/>
<comment type="caution">
    <text evidence="3">The sequence shown here is derived from an EMBL/GenBank/DDBJ whole genome shotgun (WGS) entry which is preliminary data.</text>
</comment>
<dbReference type="AlphaFoldDB" id="A0A8H5GHR7"/>
<sequence length="236" mass="26370">MKLTKPRMPASPESPRRKTLFSSAESRSKTMLYALSEPSSSTNLTATPPRPALDFDRVTTTAISSSTSTSLSPSYIPSIPSNFNPRSRVEQYWAARALSAETLLTAKTEHHIEVKNLTYEGDFRRAQEVAELTRMHNEKLARLERLIMILLGFIAIFFGAIFVAYVNASSSSLRAASSHRPWTHFTIPILSPFASVVEQEVSVVGTRTITTGIIIFACLAYLMFRYWLTKSQLSSR</sequence>
<evidence type="ECO:0000256" key="2">
    <source>
        <dbReference type="SAM" id="Phobius"/>
    </source>
</evidence>
<keyword evidence="4" id="KW-1185">Reference proteome</keyword>
<reference evidence="3 4" key="1">
    <citation type="journal article" date="2020" name="ISME J.">
        <title>Uncovering the hidden diversity of litter-decomposition mechanisms in mushroom-forming fungi.</title>
        <authorList>
            <person name="Floudas D."/>
            <person name="Bentzer J."/>
            <person name="Ahren D."/>
            <person name="Johansson T."/>
            <person name="Persson P."/>
            <person name="Tunlid A."/>
        </authorList>
    </citation>
    <scope>NUCLEOTIDE SEQUENCE [LARGE SCALE GENOMIC DNA]</scope>
    <source>
        <strain evidence="3 4">CBS 291.85</strain>
    </source>
</reference>
<keyword evidence="2" id="KW-1133">Transmembrane helix</keyword>